<keyword evidence="3 8" id="KW-0719">Serine esterase</keyword>
<dbReference type="PROSITE" id="PS00155">
    <property type="entry name" value="CUTINASE_1"/>
    <property type="match status" value="1"/>
</dbReference>
<dbReference type="PANTHER" id="PTHR33630:SF9">
    <property type="entry name" value="CUTINASE 4"/>
    <property type="match status" value="1"/>
</dbReference>
<keyword evidence="11" id="KW-1185">Reference proteome</keyword>
<gene>
    <name evidence="10" type="ORF">CQY22_007880</name>
</gene>
<dbReference type="AlphaFoldDB" id="A0A2G5PD54"/>
<evidence type="ECO:0000313" key="11">
    <source>
        <dbReference type="Proteomes" id="UP000230551"/>
    </source>
</evidence>
<comment type="subcellular location">
    <subcellularLocation>
        <location evidence="1 8">Secreted</location>
    </subcellularLocation>
</comment>
<dbReference type="InterPro" id="IPR029058">
    <property type="entry name" value="AB_hydrolase_fold"/>
</dbReference>
<keyword evidence="4 8" id="KW-0964">Secreted</keyword>
<feature type="compositionally biased region" description="Polar residues" evidence="9">
    <location>
        <begin position="232"/>
        <end position="269"/>
    </location>
</feature>
<evidence type="ECO:0000313" key="10">
    <source>
        <dbReference type="EMBL" id="PIB75953.1"/>
    </source>
</evidence>
<organism evidence="10 11">
    <name type="scientific">Mycolicibacterium brumae</name>
    <dbReference type="NCBI Taxonomy" id="85968"/>
    <lineage>
        <taxon>Bacteria</taxon>
        <taxon>Bacillati</taxon>
        <taxon>Actinomycetota</taxon>
        <taxon>Actinomycetes</taxon>
        <taxon>Mycobacteriales</taxon>
        <taxon>Mycobacteriaceae</taxon>
        <taxon>Mycolicibacterium</taxon>
    </lineage>
</organism>
<accession>A0A2G5PD54</accession>
<evidence type="ECO:0000256" key="6">
    <source>
        <dbReference type="ARBA" id="ARBA00022801"/>
    </source>
</evidence>
<evidence type="ECO:0000256" key="8">
    <source>
        <dbReference type="RuleBase" id="RU361263"/>
    </source>
</evidence>
<keyword evidence="5" id="KW-0732">Signal</keyword>
<evidence type="ECO:0000256" key="3">
    <source>
        <dbReference type="ARBA" id="ARBA00022487"/>
    </source>
</evidence>
<dbReference type="Pfam" id="PF01083">
    <property type="entry name" value="Cutinase"/>
    <property type="match status" value="1"/>
</dbReference>
<reference evidence="10 11" key="1">
    <citation type="journal article" date="2017" name="Infect. Genet. Evol.">
        <title>The new phylogeny of the genus Mycobacterium: The old and the news.</title>
        <authorList>
            <person name="Tortoli E."/>
            <person name="Fedrizzi T."/>
            <person name="Meehan C.J."/>
            <person name="Trovato A."/>
            <person name="Grottola A."/>
            <person name="Giacobazzi E."/>
            <person name="Serpini G.F."/>
            <person name="Tagliazucchi S."/>
            <person name="Fabio A."/>
            <person name="Bettua C."/>
            <person name="Bertorelli R."/>
            <person name="Frascaro F."/>
            <person name="De Sanctis V."/>
            <person name="Pecorari M."/>
            <person name="Jousson O."/>
            <person name="Segata N."/>
            <person name="Cirillo D.M."/>
        </authorList>
    </citation>
    <scope>NUCLEOTIDE SEQUENCE [LARGE SCALE GENOMIC DNA]</scope>
    <source>
        <strain evidence="10 11">CIP1034565</strain>
    </source>
</reference>
<evidence type="ECO:0000256" key="1">
    <source>
        <dbReference type="ARBA" id="ARBA00004613"/>
    </source>
</evidence>
<comment type="caution">
    <text evidence="10">The sequence shown here is derived from an EMBL/GenBank/DDBJ whole genome shotgun (WGS) entry which is preliminary data.</text>
</comment>
<dbReference type="InterPro" id="IPR000675">
    <property type="entry name" value="Cutinase/axe"/>
</dbReference>
<dbReference type="EMBL" id="PDCN02000007">
    <property type="protein sequence ID" value="PIB75953.1"/>
    <property type="molecule type" value="Genomic_DNA"/>
</dbReference>
<protein>
    <recommendedName>
        <fullName evidence="8">Cutinase</fullName>
        <ecNumber evidence="8">3.1.1.-</ecNumber>
    </recommendedName>
</protein>
<dbReference type="Gene3D" id="3.40.50.1820">
    <property type="entry name" value="alpha/beta hydrolase"/>
    <property type="match status" value="1"/>
</dbReference>
<name>A0A2G5PD54_9MYCO</name>
<dbReference type="SMART" id="SM01110">
    <property type="entry name" value="Cutinase"/>
    <property type="match status" value="1"/>
</dbReference>
<dbReference type="GO" id="GO:0005576">
    <property type="term" value="C:extracellular region"/>
    <property type="evidence" value="ECO:0007669"/>
    <property type="project" value="UniProtKB-SubCell"/>
</dbReference>
<dbReference type="GO" id="GO:0052689">
    <property type="term" value="F:carboxylic ester hydrolase activity"/>
    <property type="evidence" value="ECO:0007669"/>
    <property type="project" value="UniProtKB-KW"/>
</dbReference>
<feature type="compositionally biased region" description="Pro residues" evidence="9">
    <location>
        <begin position="288"/>
        <end position="298"/>
    </location>
</feature>
<dbReference type="SUPFAM" id="SSF53474">
    <property type="entry name" value="alpha/beta-Hydrolases"/>
    <property type="match status" value="1"/>
</dbReference>
<dbReference type="EC" id="3.1.1.-" evidence="8"/>
<dbReference type="OrthoDB" id="3690529at2"/>
<evidence type="ECO:0000256" key="5">
    <source>
        <dbReference type="ARBA" id="ARBA00022729"/>
    </source>
</evidence>
<keyword evidence="6 8" id="KW-0378">Hydrolase</keyword>
<comment type="similarity">
    <text evidence="2 8">Belongs to the cutinase family.</text>
</comment>
<evidence type="ECO:0000256" key="9">
    <source>
        <dbReference type="SAM" id="MobiDB-lite"/>
    </source>
</evidence>
<keyword evidence="7" id="KW-1015">Disulfide bond</keyword>
<dbReference type="Proteomes" id="UP000230551">
    <property type="component" value="Unassembled WGS sequence"/>
</dbReference>
<evidence type="ECO:0000256" key="7">
    <source>
        <dbReference type="ARBA" id="ARBA00023157"/>
    </source>
</evidence>
<evidence type="ECO:0000256" key="2">
    <source>
        <dbReference type="ARBA" id="ARBA00007534"/>
    </source>
</evidence>
<sequence length="315" mass="32139">MLFRRAVAPAAPCGAARHWSYLGAAALVLGAIPLVTPVAPSAAADDCPAAEVVFARGTDEPAGMGRVGDAMMASLRKKTGGLNIRAYPVDYKATITQRHSGAGAKDAIKRIESTVDSCPNTKIVLGGYSQGASVVNIVAGFDGVNWGDPLPAKYMDSVVAVATFGNVSNRTGGPTPTQDSPLAAKSIDLCNPSDPICHDGEGNSWSGHTDGYIPVYTDQAATYIANVLLTHGTPQPGSQPQTGGLQLPSVTTDGSQFPAESSDSSQTAYGPSPVPQSPARTPSTRPGPALPGPVPPGPVTQTPVTTTPGSSYLGY</sequence>
<dbReference type="InterPro" id="IPR043580">
    <property type="entry name" value="CUTINASE_1"/>
</dbReference>
<dbReference type="STRING" id="85968.GCA_900073015_02872"/>
<dbReference type="PANTHER" id="PTHR33630">
    <property type="entry name" value="CUTINASE RV1984C-RELATED-RELATED"/>
    <property type="match status" value="1"/>
</dbReference>
<feature type="region of interest" description="Disordered" evidence="9">
    <location>
        <begin position="232"/>
        <end position="315"/>
    </location>
</feature>
<feature type="compositionally biased region" description="Low complexity" evidence="9">
    <location>
        <begin position="299"/>
        <end position="309"/>
    </location>
</feature>
<proteinExistence type="inferred from homology"/>
<comment type="function">
    <text evidence="8">Catalyzes the hydrolysis of complex carboxylic polyesters found in the cell wall of plants. Degrades cutin, a macromolecule that forms the structure of the plant cuticle.</text>
</comment>
<evidence type="ECO:0000256" key="4">
    <source>
        <dbReference type="ARBA" id="ARBA00022525"/>
    </source>
</evidence>